<evidence type="ECO:0000256" key="1">
    <source>
        <dbReference type="SAM" id="SignalP"/>
    </source>
</evidence>
<dbReference type="SMART" id="SM00867">
    <property type="entry name" value="YceI"/>
    <property type="match status" value="1"/>
</dbReference>
<protein>
    <submittedName>
        <fullName evidence="3">Polyisoprenoid-binding protein</fullName>
    </submittedName>
</protein>
<dbReference type="SUPFAM" id="SSF101874">
    <property type="entry name" value="YceI-like"/>
    <property type="match status" value="1"/>
</dbReference>
<evidence type="ECO:0000259" key="2">
    <source>
        <dbReference type="SMART" id="SM00867"/>
    </source>
</evidence>
<organism evidence="3 4">
    <name type="scientific">Rhizobium setariae</name>
    <dbReference type="NCBI Taxonomy" id="2801340"/>
    <lineage>
        <taxon>Bacteria</taxon>
        <taxon>Pseudomonadati</taxon>
        <taxon>Pseudomonadota</taxon>
        <taxon>Alphaproteobacteria</taxon>
        <taxon>Hyphomicrobiales</taxon>
        <taxon>Rhizobiaceae</taxon>
        <taxon>Rhizobium/Agrobacterium group</taxon>
        <taxon>Rhizobium</taxon>
    </lineage>
</organism>
<reference evidence="3" key="1">
    <citation type="submission" date="2021-01" db="EMBL/GenBank/DDBJ databases">
        <title>Rhizobium sp. strain KVB221 16S ribosomal RNA gene Genome sequencing and assembly.</title>
        <authorList>
            <person name="Kang M."/>
        </authorList>
    </citation>
    <scope>NUCLEOTIDE SEQUENCE</scope>
    <source>
        <strain evidence="3">KVB221</strain>
    </source>
</reference>
<feature type="chain" id="PRO_5038086155" evidence="1">
    <location>
        <begin position="20"/>
        <end position="187"/>
    </location>
</feature>
<name>A0A936YRS9_9HYPH</name>
<accession>A0A936YRS9</accession>
<dbReference type="RefSeq" id="WP_201654043.1">
    <property type="nucleotide sequence ID" value="NZ_JAEQNC010000002.1"/>
</dbReference>
<dbReference type="EMBL" id="JAEQNC010000002">
    <property type="protein sequence ID" value="MBL0371397.1"/>
    <property type="molecule type" value="Genomic_DNA"/>
</dbReference>
<dbReference type="PANTHER" id="PTHR34406">
    <property type="entry name" value="PROTEIN YCEI"/>
    <property type="match status" value="1"/>
</dbReference>
<sequence>MKRVMLIAVLLIWPMVASADAFSDAAGRYRVLPSSRIHFSVAQMGGAAVAGEFKRFKGSFQLDGRDVSRSKVDFTLEPASVSAVDPRVEEFIRSEPVFNAAKYPVVTFRSTSVKRTGDNTASIDGRLTAKGVTRPTRFSVAFGGRSGGTLKFHVTGKMSRALFGMDVGAPVYSNVVVLDMMLVGARQ</sequence>
<dbReference type="PANTHER" id="PTHR34406:SF1">
    <property type="entry name" value="PROTEIN YCEI"/>
    <property type="match status" value="1"/>
</dbReference>
<dbReference type="InterPro" id="IPR007372">
    <property type="entry name" value="Lipid/polyisoprenoid-bd_YceI"/>
</dbReference>
<keyword evidence="4" id="KW-1185">Reference proteome</keyword>
<dbReference type="Gene3D" id="2.40.128.110">
    <property type="entry name" value="Lipid/polyisoprenoid-binding, YceI-like"/>
    <property type="match status" value="1"/>
</dbReference>
<dbReference type="Pfam" id="PF04264">
    <property type="entry name" value="YceI"/>
    <property type="match status" value="1"/>
</dbReference>
<dbReference type="AlphaFoldDB" id="A0A936YRS9"/>
<dbReference type="InterPro" id="IPR036761">
    <property type="entry name" value="TTHA0802/YceI-like_sf"/>
</dbReference>
<keyword evidence="1" id="KW-0732">Signal</keyword>
<gene>
    <name evidence="3" type="ORF">JJB09_05095</name>
</gene>
<feature type="signal peptide" evidence="1">
    <location>
        <begin position="1"/>
        <end position="19"/>
    </location>
</feature>
<dbReference type="Proteomes" id="UP000633219">
    <property type="component" value="Unassembled WGS sequence"/>
</dbReference>
<evidence type="ECO:0000313" key="3">
    <source>
        <dbReference type="EMBL" id="MBL0371397.1"/>
    </source>
</evidence>
<feature type="domain" description="Lipid/polyisoprenoid-binding YceI-like" evidence="2">
    <location>
        <begin position="28"/>
        <end position="185"/>
    </location>
</feature>
<proteinExistence type="predicted"/>
<evidence type="ECO:0000313" key="4">
    <source>
        <dbReference type="Proteomes" id="UP000633219"/>
    </source>
</evidence>
<comment type="caution">
    <text evidence="3">The sequence shown here is derived from an EMBL/GenBank/DDBJ whole genome shotgun (WGS) entry which is preliminary data.</text>
</comment>